<dbReference type="AlphaFoldDB" id="A0A0F9X7G4"/>
<evidence type="ECO:0000313" key="2">
    <source>
        <dbReference type="EMBL" id="KKN94896.1"/>
    </source>
</evidence>
<sequence length="104" mass="10934">MRLDGLNPYTTLPERSNRVASSAAPVDAARATAAEQATTVSASRSLTTRTVNAASANAEYIPARREIQQPVYGRSNQALASYEATASIPVDGDSDSVFGIDLFA</sequence>
<dbReference type="EMBL" id="LAZR01000074">
    <property type="protein sequence ID" value="KKN94896.1"/>
    <property type="molecule type" value="Genomic_DNA"/>
</dbReference>
<proteinExistence type="predicted"/>
<gene>
    <name evidence="2" type="ORF">LCGC14_0182230</name>
</gene>
<organism evidence="2">
    <name type="scientific">marine sediment metagenome</name>
    <dbReference type="NCBI Taxonomy" id="412755"/>
    <lineage>
        <taxon>unclassified sequences</taxon>
        <taxon>metagenomes</taxon>
        <taxon>ecological metagenomes</taxon>
    </lineage>
</organism>
<reference evidence="2" key="1">
    <citation type="journal article" date="2015" name="Nature">
        <title>Complex archaea that bridge the gap between prokaryotes and eukaryotes.</title>
        <authorList>
            <person name="Spang A."/>
            <person name="Saw J.H."/>
            <person name="Jorgensen S.L."/>
            <person name="Zaremba-Niedzwiedzka K."/>
            <person name="Martijn J."/>
            <person name="Lind A.E."/>
            <person name="van Eijk R."/>
            <person name="Schleper C."/>
            <person name="Guy L."/>
            <person name="Ettema T.J."/>
        </authorList>
    </citation>
    <scope>NUCLEOTIDE SEQUENCE</scope>
</reference>
<evidence type="ECO:0000256" key="1">
    <source>
        <dbReference type="SAM" id="MobiDB-lite"/>
    </source>
</evidence>
<feature type="region of interest" description="Disordered" evidence="1">
    <location>
        <begin position="1"/>
        <end position="24"/>
    </location>
</feature>
<comment type="caution">
    <text evidence="2">The sequence shown here is derived from an EMBL/GenBank/DDBJ whole genome shotgun (WGS) entry which is preliminary data.</text>
</comment>
<name>A0A0F9X7G4_9ZZZZ</name>
<accession>A0A0F9X7G4</accession>
<protein>
    <submittedName>
        <fullName evidence="2">Uncharacterized protein</fullName>
    </submittedName>
</protein>